<dbReference type="Pfam" id="PF19577">
    <property type="entry name" value="DcaP"/>
    <property type="match status" value="1"/>
</dbReference>
<gene>
    <name evidence="2" type="ORF">KEM10_22670</name>
</gene>
<accession>A0ABS5K1T0</accession>
<name>A0ABS5K1T0_9BACT</name>
<dbReference type="EMBL" id="JAGUCO010000039">
    <property type="protein sequence ID" value="MBS2101107.1"/>
    <property type="molecule type" value="Genomic_DNA"/>
</dbReference>
<dbReference type="RefSeq" id="WP_212220252.1">
    <property type="nucleotide sequence ID" value="NZ_JAGUCO010000039.1"/>
</dbReference>
<evidence type="ECO:0000313" key="2">
    <source>
        <dbReference type="EMBL" id="MBS2101107.1"/>
    </source>
</evidence>
<dbReference type="SUPFAM" id="SSF56935">
    <property type="entry name" value="Porins"/>
    <property type="match status" value="1"/>
</dbReference>
<feature type="coiled-coil region" evidence="1">
    <location>
        <begin position="31"/>
        <end position="75"/>
    </location>
</feature>
<proteinExistence type="predicted"/>
<evidence type="ECO:0000256" key="1">
    <source>
        <dbReference type="SAM" id="Coils"/>
    </source>
</evidence>
<comment type="caution">
    <text evidence="2">The sequence shown here is derived from an EMBL/GenBank/DDBJ whole genome shotgun (WGS) entry which is preliminary data.</text>
</comment>
<reference evidence="2 3" key="1">
    <citation type="journal article" date="2015" name="Int. J. Syst. Evol. Microbiol.">
        <title>Carboxylicivirga linearis sp. nov., isolated from a sea cucumber culture pond.</title>
        <authorList>
            <person name="Wang F.Q."/>
            <person name="Zhou Y.X."/>
            <person name="Lin X.Z."/>
            <person name="Chen G.J."/>
            <person name="Du Z.J."/>
        </authorList>
    </citation>
    <scope>NUCLEOTIDE SEQUENCE [LARGE SCALE GENOMIC DNA]</scope>
    <source>
        <strain evidence="2 3">FB218</strain>
    </source>
</reference>
<evidence type="ECO:0000313" key="3">
    <source>
        <dbReference type="Proteomes" id="UP000708576"/>
    </source>
</evidence>
<keyword evidence="3" id="KW-1185">Reference proteome</keyword>
<evidence type="ECO:0008006" key="4">
    <source>
        <dbReference type="Google" id="ProtNLM"/>
    </source>
</evidence>
<dbReference type="Proteomes" id="UP000708576">
    <property type="component" value="Unassembled WGS sequence"/>
</dbReference>
<keyword evidence="1" id="KW-0175">Coiled coil</keyword>
<sequence length="473" mass="53108">MRLTSPLKINSRRIDNFSIVSLLFLLFFLPVTVSSQEADSLRKENQLLKERLNRMDELEMRIAELEGDKQKVQEKLAPERAGNTTASQMVDIPKSELRESHQLLTGSELVEDNFPASWPMFGSEYRMKIGGRVKLDMLYDINGSGDRYQFLMSQIPAEGSPEDANRGYFNMFARESRINFDMRRTTPGKVPLNIFIEGDFWSSTGSSYFRLRHAYIVAGNFIFGQTWTTTSIMESIPNLIDFAAGDALYGGRATQVKYQNRINDKWKWALGLEMMDYIGIDNAFNHPGSSSLGLPALAGRLDYSWKTGMVALGVNLAQMRWDGGDSLYTTATQLAAVIGGRQYIGKDFFTFNVALGMGSGDNIMALTGSNSNAILTPDGELETMPAAAIVLGYVHKWNDKFTTNASLAYTALDPSVYRAPESMKAAAIAHINLIYQATERFYTGIEYMWGERRNKNSDFGRANRLQAMVKFDF</sequence>
<protein>
    <recommendedName>
        <fullName evidence="4">Porin</fullName>
    </recommendedName>
</protein>
<organism evidence="2 3">
    <name type="scientific">Carboxylicivirga linearis</name>
    <dbReference type="NCBI Taxonomy" id="1628157"/>
    <lineage>
        <taxon>Bacteria</taxon>
        <taxon>Pseudomonadati</taxon>
        <taxon>Bacteroidota</taxon>
        <taxon>Bacteroidia</taxon>
        <taxon>Marinilabiliales</taxon>
        <taxon>Marinilabiliaceae</taxon>
        <taxon>Carboxylicivirga</taxon>
    </lineage>
</organism>
<dbReference type="InterPro" id="IPR045748">
    <property type="entry name" value="DcaP"/>
</dbReference>